<dbReference type="Pfam" id="PF00994">
    <property type="entry name" value="MoCF_biosynth"/>
    <property type="match status" value="1"/>
</dbReference>
<proteinExistence type="inferred from homology"/>
<dbReference type="NCBIfam" id="NF001813">
    <property type="entry name" value="PRK00549.1"/>
    <property type="match status" value="1"/>
</dbReference>
<dbReference type="KEGG" id="piv:NCTC13079_00813"/>
<organism evidence="3 4">
    <name type="scientific">Aedoeadaptatus ivorii</name>
    <dbReference type="NCBI Taxonomy" id="54006"/>
    <lineage>
        <taxon>Bacteria</taxon>
        <taxon>Bacillati</taxon>
        <taxon>Bacillota</taxon>
        <taxon>Tissierellia</taxon>
        <taxon>Tissierellales</taxon>
        <taxon>Peptoniphilaceae</taxon>
        <taxon>Aedoeadaptatus</taxon>
    </lineage>
</organism>
<dbReference type="NCBIfam" id="TIGR00199">
    <property type="entry name" value="PncC_domain"/>
    <property type="match status" value="1"/>
</dbReference>
<dbReference type="CDD" id="cd00885">
    <property type="entry name" value="cinA"/>
    <property type="match status" value="1"/>
</dbReference>
<dbReference type="InterPro" id="IPR050101">
    <property type="entry name" value="CinA"/>
</dbReference>
<dbReference type="Gene3D" id="3.90.950.20">
    <property type="entry name" value="CinA-like"/>
    <property type="match status" value="1"/>
</dbReference>
<dbReference type="Proteomes" id="UP000269544">
    <property type="component" value="Chromosome"/>
</dbReference>
<dbReference type="OrthoDB" id="9801454at2"/>
<evidence type="ECO:0000256" key="1">
    <source>
        <dbReference type="HAMAP-Rule" id="MF_00226"/>
    </source>
</evidence>
<reference evidence="3 4" key="1">
    <citation type="submission" date="2018-12" db="EMBL/GenBank/DDBJ databases">
        <authorList>
            <consortium name="Pathogen Informatics"/>
        </authorList>
    </citation>
    <scope>NUCLEOTIDE SEQUENCE [LARGE SCALE GENOMIC DNA]</scope>
    <source>
        <strain evidence="3 4">NCTC13079</strain>
    </source>
</reference>
<keyword evidence="4" id="KW-1185">Reference proteome</keyword>
<dbReference type="PANTHER" id="PTHR13939:SF0">
    <property type="entry name" value="NMN AMIDOHYDROLASE-LIKE PROTEIN YFAY"/>
    <property type="match status" value="1"/>
</dbReference>
<dbReference type="InterPro" id="IPR008136">
    <property type="entry name" value="CinA_C"/>
</dbReference>
<dbReference type="Pfam" id="PF02464">
    <property type="entry name" value="CinA"/>
    <property type="match status" value="1"/>
</dbReference>
<dbReference type="Gene3D" id="3.40.980.10">
    <property type="entry name" value="MoaB/Mog-like domain"/>
    <property type="match status" value="1"/>
</dbReference>
<feature type="domain" description="MoaB/Mog" evidence="2">
    <location>
        <begin position="4"/>
        <end position="170"/>
    </location>
</feature>
<dbReference type="AlphaFoldDB" id="A0A448V1G2"/>
<dbReference type="NCBIfam" id="TIGR00200">
    <property type="entry name" value="cinA_nterm"/>
    <property type="match status" value="1"/>
</dbReference>
<dbReference type="SMART" id="SM00852">
    <property type="entry name" value="MoCF_biosynth"/>
    <property type="match status" value="1"/>
</dbReference>
<dbReference type="InterPro" id="IPR036425">
    <property type="entry name" value="MoaB/Mog-like_dom_sf"/>
</dbReference>
<gene>
    <name evidence="3" type="primary">yfaY</name>
    <name evidence="1" type="synonym">cinA</name>
    <name evidence="3" type="ORF">NCTC13079_00813</name>
</gene>
<dbReference type="InterPro" id="IPR036653">
    <property type="entry name" value="CinA-like_C"/>
</dbReference>
<evidence type="ECO:0000259" key="2">
    <source>
        <dbReference type="SMART" id="SM00852"/>
    </source>
</evidence>
<dbReference type="PANTHER" id="PTHR13939">
    <property type="entry name" value="NICOTINAMIDE-NUCLEOTIDE AMIDOHYDROLASE PNCC"/>
    <property type="match status" value="1"/>
</dbReference>
<name>A0A448V1G2_9FIRM</name>
<evidence type="ECO:0000313" key="4">
    <source>
        <dbReference type="Proteomes" id="UP000269544"/>
    </source>
</evidence>
<dbReference type="EMBL" id="LR134523">
    <property type="protein sequence ID" value="VEJ35651.1"/>
    <property type="molecule type" value="Genomic_DNA"/>
</dbReference>
<dbReference type="SUPFAM" id="SSF53218">
    <property type="entry name" value="Molybdenum cofactor biosynthesis proteins"/>
    <property type="match status" value="1"/>
</dbReference>
<dbReference type="RefSeq" id="WP_126465416.1">
    <property type="nucleotide sequence ID" value="NZ_JAUSWF010000001.1"/>
</dbReference>
<dbReference type="HAMAP" id="MF_00226_B">
    <property type="entry name" value="CinA_B"/>
    <property type="match status" value="1"/>
</dbReference>
<dbReference type="Pfam" id="PF18146">
    <property type="entry name" value="CinA_KH"/>
    <property type="match status" value="1"/>
</dbReference>
<sequence length="418" mass="46654">MISEIITIGTEILIGSILNTNGPYLSRKLTDFGYDVFYHASVRDRYEDIRDAIETALTRSDLIFLCGGLGPTQDDMTKQALAHALNIDLYFDEEEWRNIRDIAMAHARTITDNNKRQAEFPKGAVVIPNDKGTAPGCKLNYGEKVFYLLPGPPREFEPMVDLIIDRYLEKTTGENFIESLRLVNIGESNCEDIFRKEKIENDIVQINTFAKTGEVEIKIMAHSEGEEDYEETKRAFDEAVEKVKSLFAYHIYGNGEKNLFETLVQYLASRNMTISFAESVTGGLLAHMITSVPGSADVIKESYITYSDQAKIALLDVSADTILDKGVVSSEVAAEMSRGLYARTKATFCISTTGEAGPDTATDREAGTVCYSIRKNGREVDAEEKIFRGDRNTIQFRSAKNILATVLLQELGGEYGRE</sequence>
<dbReference type="PIRSF" id="PIRSF006728">
    <property type="entry name" value="CinA"/>
    <property type="match status" value="1"/>
</dbReference>
<dbReference type="InterPro" id="IPR041424">
    <property type="entry name" value="CinA_KH"/>
</dbReference>
<dbReference type="SUPFAM" id="SSF142433">
    <property type="entry name" value="CinA-like"/>
    <property type="match status" value="1"/>
</dbReference>
<dbReference type="InterPro" id="IPR008135">
    <property type="entry name" value="Competence-induced_CinA"/>
</dbReference>
<evidence type="ECO:0000313" key="3">
    <source>
        <dbReference type="EMBL" id="VEJ35651.1"/>
    </source>
</evidence>
<dbReference type="InterPro" id="IPR001453">
    <property type="entry name" value="MoaB/Mog_dom"/>
</dbReference>
<accession>A0A448V1G2</accession>
<protein>
    <recommendedName>
        <fullName evidence="1">Putative competence-damage inducible protein</fullName>
    </recommendedName>
</protein>
<comment type="similarity">
    <text evidence="1">Belongs to the CinA family.</text>
</comment>